<dbReference type="VEuPathDB" id="CryptoDB:ChTU502y2012_409g0035"/>
<evidence type="ECO:0000313" key="3">
    <source>
        <dbReference type="EMBL" id="PPS95423.1"/>
    </source>
</evidence>
<dbReference type="OrthoDB" id="343040at2759"/>
<name>A0A0S4TLM4_CRYHO</name>
<reference evidence="2" key="2">
    <citation type="submission" date="2015-08" db="EMBL/GenBank/DDBJ databases">
        <authorList>
            <person name="Babu N.S."/>
            <person name="Beckwith C.J."/>
            <person name="Beseler K.G."/>
            <person name="Brison A."/>
            <person name="Carone J.V."/>
            <person name="Caskin T.P."/>
            <person name="Diamond M."/>
            <person name="Durham M.E."/>
            <person name="Foxe J.M."/>
            <person name="Go M."/>
            <person name="Henderson B.A."/>
            <person name="Jones I.B."/>
            <person name="McGettigan J.A."/>
            <person name="Micheletti S.J."/>
            <person name="Nasrallah M.E."/>
            <person name="Ortiz D."/>
            <person name="Piller C.R."/>
            <person name="Privatt S.R."/>
            <person name="Schneider S.L."/>
            <person name="Sharp S."/>
            <person name="Smith T.C."/>
            <person name="Stanton J.D."/>
            <person name="Ullery H.E."/>
            <person name="Wilson R.J."/>
            <person name="Serrano M.G."/>
            <person name="Buck G."/>
            <person name="Lee V."/>
            <person name="Wang Y."/>
            <person name="Carvalho R."/>
            <person name="Voegtly L."/>
            <person name="Shi R."/>
            <person name="Duckworth R."/>
            <person name="Johnson A."/>
            <person name="Loviza R."/>
            <person name="Walstead R."/>
            <person name="Shah Z."/>
            <person name="Kiflezghi M."/>
            <person name="Wade K."/>
            <person name="Ball S.L."/>
            <person name="Bradley K.W."/>
            <person name="Asai D.J."/>
            <person name="Bowman C.A."/>
            <person name="Russell D.A."/>
            <person name="Pope W.H."/>
            <person name="Jacobs-Sera D."/>
            <person name="Hendrix R.W."/>
            <person name="Hatfull G.F."/>
        </authorList>
    </citation>
    <scope>NUCLEOTIDE SEQUENCE [LARGE SCALE GENOMIC DNA]</scope>
</reference>
<dbReference type="EMBL" id="LN877954">
    <property type="protein sequence ID" value="CUV07653.1"/>
    <property type="molecule type" value="Genomic_DNA"/>
</dbReference>
<organism evidence="2">
    <name type="scientific">Cryptosporidium hominis</name>
    <dbReference type="NCBI Taxonomy" id="237895"/>
    <lineage>
        <taxon>Eukaryota</taxon>
        <taxon>Sar</taxon>
        <taxon>Alveolata</taxon>
        <taxon>Apicomplexa</taxon>
        <taxon>Conoidasida</taxon>
        <taxon>Coccidia</taxon>
        <taxon>Eucoccidiorida</taxon>
        <taxon>Eimeriorina</taxon>
        <taxon>Cryptosporidiidae</taxon>
        <taxon>Cryptosporidium</taxon>
    </lineage>
</organism>
<evidence type="ECO:0000256" key="1">
    <source>
        <dbReference type="SAM" id="MobiDB-lite"/>
    </source>
</evidence>
<feature type="compositionally biased region" description="Basic residues" evidence="1">
    <location>
        <begin position="44"/>
        <end position="57"/>
    </location>
</feature>
<feature type="compositionally biased region" description="Basic residues" evidence="1">
    <location>
        <begin position="355"/>
        <end position="365"/>
    </location>
</feature>
<gene>
    <name evidence="2" type="ORF">CHUDEA8_1090</name>
    <name evidence="3" type="ORF">GY17_00002851</name>
</gene>
<reference evidence="3 4" key="1">
    <citation type="submission" date="2014-11" db="EMBL/GenBank/DDBJ databases">
        <title>Comparative genomic analysis of Cryptosporidium hominis reveals occurrence of genetic recombination in virulent subtypes.</title>
        <authorList>
            <person name="Guo Y."/>
            <person name="Tang K."/>
            <person name="Frace M."/>
            <person name="Li N."/>
            <person name="Roellig D.M."/>
            <person name="Sammons S."/>
            <person name="Knipe K."/>
            <person name="Rowe L."/>
            <person name="Feng Y."/>
            <person name="Xiao L."/>
        </authorList>
    </citation>
    <scope>NUCLEOTIDE SEQUENCE [LARGE SCALE GENOMIC DNA]</scope>
    <source>
        <strain evidence="3">30976</strain>
    </source>
</reference>
<dbReference type="Proteomes" id="UP000199752">
    <property type="component" value="Chromosome 8"/>
</dbReference>
<evidence type="ECO:0000313" key="4">
    <source>
        <dbReference type="Proteomes" id="UP001429100"/>
    </source>
</evidence>
<proteinExistence type="predicted"/>
<reference evidence="3 4" key="3">
    <citation type="submission" date="2017-10" db="EMBL/GenBank/DDBJ databases">
        <title>Consistent, comparative and evidence-based genome annotation and re-annotation for the closely-related species, Cryptosporidium parvum, C. hominis and C. tyzzeri.</title>
        <authorList>
            <person name="Baptista R.P."/>
            <person name="Li Y."/>
            <person name="Sateriale A."/>
            <person name="Striepen B."/>
            <person name="Kissinger J.C."/>
        </authorList>
    </citation>
    <scope>NUCLEOTIDE SEQUENCE [LARGE SCALE GENOMIC DNA]</scope>
    <source>
        <strain evidence="3">30976</strain>
    </source>
</reference>
<dbReference type="Proteomes" id="UP001429100">
    <property type="component" value="Unassembled WGS sequence"/>
</dbReference>
<feature type="compositionally biased region" description="Basic and acidic residues" evidence="1">
    <location>
        <begin position="281"/>
        <end position="290"/>
    </location>
</feature>
<protein>
    <submittedName>
        <fullName evidence="2">Uncharacterized protein</fullName>
    </submittedName>
</protein>
<dbReference type="VEuPathDB" id="CryptoDB:Chro.80129"/>
<feature type="compositionally biased region" description="Low complexity" evidence="1">
    <location>
        <begin position="242"/>
        <end position="272"/>
    </location>
</feature>
<accession>A0A0S4TLM4</accession>
<dbReference type="VEuPathDB" id="CryptoDB:GY17_00002851"/>
<feature type="compositionally biased region" description="Basic and acidic residues" evidence="1">
    <location>
        <begin position="300"/>
        <end position="322"/>
    </location>
</feature>
<dbReference type="EMBL" id="JTAI01000001">
    <property type="protein sequence ID" value="PPS95423.1"/>
    <property type="molecule type" value="Genomic_DNA"/>
</dbReference>
<evidence type="ECO:0000313" key="2">
    <source>
        <dbReference type="EMBL" id="CUV07653.1"/>
    </source>
</evidence>
<dbReference type="VEuPathDB" id="CryptoDB:CHUDEA8_1090"/>
<dbReference type="AlphaFoldDB" id="A0A0S4TLM4"/>
<feature type="region of interest" description="Disordered" evidence="1">
    <location>
        <begin position="187"/>
        <end position="211"/>
    </location>
</feature>
<keyword evidence="4" id="KW-1185">Reference proteome</keyword>
<feature type="region of interest" description="Disordered" evidence="1">
    <location>
        <begin position="1"/>
        <end position="63"/>
    </location>
</feature>
<sequence>MGRKSSDGSGMGADILHALGFNRTSNSDDSDTADNKSKGQTKLGRFKFSKNKKKSKKHNIEMDSAKFSTEIDLKANKDNNETEQGSEKPINSSLMDVQLSFEGVLTELEKSLENIKKNVDHAESCLENIYISVDKLEKFSELCKVENKDVILGLHKLVNVHKGAALLSTFSSDPTFKKNCDYNVSDESKSAEKRLESKRSGDTNVVESEHESNVAKVIETHNSNNSETKPAFVKSNSKTYNVKNSLSNNVSNNTEMTISSKSNNNFNSESPSTKSTMKSEPINKELEITKDVNASYSDKNNSEKSPKEGKISKTEKFKEKLNLKIRKKKDSTHESNDPDSADAENSSGIQTRMERFKKKFDRKSK</sequence>
<feature type="region of interest" description="Disordered" evidence="1">
    <location>
        <begin position="242"/>
        <end position="365"/>
    </location>
</feature>